<organism evidence="4 5">
    <name type="scientific">Pseudonocardia halophobica</name>
    <dbReference type="NCBI Taxonomy" id="29401"/>
    <lineage>
        <taxon>Bacteria</taxon>
        <taxon>Bacillati</taxon>
        <taxon>Actinomycetota</taxon>
        <taxon>Actinomycetes</taxon>
        <taxon>Pseudonocardiales</taxon>
        <taxon>Pseudonocardiaceae</taxon>
        <taxon>Pseudonocardia</taxon>
    </lineage>
</organism>
<evidence type="ECO:0000313" key="5">
    <source>
        <dbReference type="Proteomes" id="UP001143463"/>
    </source>
</evidence>
<evidence type="ECO:0000259" key="3">
    <source>
        <dbReference type="PROSITE" id="PS51186"/>
    </source>
</evidence>
<dbReference type="InterPro" id="IPR013653">
    <property type="entry name" value="GCN5-like_dom"/>
</dbReference>
<proteinExistence type="predicted"/>
<dbReference type="AlphaFoldDB" id="A0A9W6L434"/>
<dbReference type="EMBL" id="BSFQ01000020">
    <property type="protein sequence ID" value="GLL13307.1"/>
    <property type="molecule type" value="Genomic_DNA"/>
</dbReference>
<dbReference type="PROSITE" id="PS51186">
    <property type="entry name" value="GNAT"/>
    <property type="match status" value="1"/>
</dbReference>
<dbReference type="CDD" id="cd04301">
    <property type="entry name" value="NAT_SF"/>
    <property type="match status" value="1"/>
</dbReference>
<keyword evidence="1" id="KW-0808">Transferase</keyword>
<protein>
    <recommendedName>
        <fullName evidence="3">N-acetyltransferase domain-containing protein</fullName>
    </recommendedName>
</protein>
<dbReference type="InterPro" id="IPR050680">
    <property type="entry name" value="YpeA/RimI_acetyltransf"/>
</dbReference>
<keyword evidence="2" id="KW-0012">Acyltransferase</keyword>
<dbReference type="PANTHER" id="PTHR43420:SF3">
    <property type="entry name" value="N-ACETYLTRANSFERASE DOMAIN-CONTAINING PROTEIN"/>
    <property type="match status" value="1"/>
</dbReference>
<dbReference type="Proteomes" id="UP001143463">
    <property type="component" value="Unassembled WGS sequence"/>
</dbReference>
<name>A0A9W6L434_9PSEU</name>
<dbReference type="Gene3D" id="3.40.630.30">
    <property type="match status" value="1"/>
</dbReference>
<dbReference type="SUPFAM" id="SSF55729">
    <property type="entry name" value="Acyl-CoA N-acyltransferases (Nat)"/>
    <property type="match status" value="1"/>
</dbReference>
<keyword evidence="5" id="KW-1185">Reference proteome</keyword>
<sequence length="238" mass="24710">MALPSPDDTTGPLGNPVLAALTGPHRAFADLRGRAARYQPDVTPFAGLPLDPTPEDWADLAAVSGPGGSAVLAGPRREAPVGWETGMDLPGVQMTGDALEVAPDPEAVRLGPADVAEMLDLVARTKPGPFLPRTIQLGTYLGIRRDGALVAMAGERMRVPGGTEISAVCTDPAARGQGLAARLVRAVGAVIRERGELPFLHAAATNTAAIRLYEHLGFTVSRELEFVGYRAPAVSPAG</sequence>
<comment type="caution">
    <text evidence="4">The sequence shown here is derived from an EMBL/GenBank/DDBJ whole genome shotgun (WGS) entry which is preliminary data.</text>
</comment>
<accession>A0A9W6L434</accession>
<evidence type="ECO:0000256" key="1">
    <source>
        <dbReference type="ARBA" id="ARBA00022679"/>
    </source>
</evidence>
<dbReference type="PANTHER" id="PTHR43420">
    <property type="entry name" value="ACETYLTRANSFERASE"/>
    <property type="match status" value="1"/>
</dbReference>
<evidence type="ECO:0000313" key="4">
    <source>
        <dbReference type="EMBL" id="GLL13307.1"/>
    </source>
</evidence>
<reference evidence="4" key="1">
    <citation type="journal article" date="2014" name="Int. J. Syst. Evol. Microbiol.">
        <title>Complete genome sequence of Corynebacterium casei LMG S-19264T (=DSM 44701T), isolated from a smear-ripened cheese.</title>
        <authorList>
            <consortium name="US DOE Joint Genome Institute (JGI-PGF)"/>
            <person name="Walter F."/>
            <person name="Albersmeier A."/>
            <person name="Kalinowski J."/>
            <person name="Ruckert C."/>
        </authorList>
    </citation>
    <scope>NUCLEOTIDE SEQUENCE</scope>
    <source>
        <strain evidence="4">VKM Ac-1069</strain>
    </source>
</reference>
<reference evidence="4" key="2">
    <citation type="submission" date="2023-01" db="EMBL/GenBank/DDBJ databases">
        <authorList>
            <person name="Sun Q."/>
            <person name="Evtushenko L."/>
        </authorList>
    </citation>
    <scope>NUCLEOTIDE SEQUENCE</scope>
    <source>
        <strain evidence="4">VKM Ac-1069</strain>
    </source>
</reference>
<gene>
    <name evidence="4" type="ORF">GCM10017577_44500</name>
</gene>
<dbReference type="RefSeq" id="WP_231498165.1">
    <property type="nucleotide sequence ID" value="NZ_BAAAUZ010000017.1"/>
</dbReference>
<dbReference type="GO" id="GO:0016747">
    <property type="term" value="F:acyltransferase activity, transferring groups other than amino-acyl groups"/>
    <property type="evidence" value="ECO:0007669"/>
    <property type="project" value="InterPro"/>
</dbReference>
<dbReference type="InterPro" id="IPR016181">
    <property type="entry name" value="Acyl_CoA_acyltransferase"/>
</dbReference>
<evidence type="ECO:0000256" key="2">
    <source>
        <dbReference type="ARBA" id="ARBA00023315"/>
    </source>
</evidence>
<dbReference type="Pfam" id="PF08445">
    <property type="entry name" value="FR47"/>
    <property type="match status" value="1"/>
</dbReference>
<feature type="domain" description="N-acetyltransferase" evidence="3">
    <location>
        <begin position="105"/>
        <end position="238"/>
    </location>
</feature>
<dbReference type="InterPro" id="IPR000182">
    <property type="entry name" value="GNAT_dom"/>
</dbReference>